<evidence type="ECO:0000256" key="1">
    <source>
        <dbReference type="PROSITE-ProRule" id="PRU00047"/>
    </source>
</evidence>
<feature type="domain" description="Reverse transcriptase" evidence="4">
    <location>
        <begin position="818"/>
        <end position="1040"/>
    </location>
</feature>
<dbReference type="InterPro" id="IPR036875">
    <property type="entry name" value="Znf_CCHC_sf"/>
</dbReference>
<feature type="compositionally biased region" description="Basic and acidic residues" evidence="2">
    <location>
        <begin position="396"/>
        <end position="406"/>
    </location>
</feature>
<proteinExistence type="predicted"/>
<dbReference type="Proteomes" id="UP000663823">
    <property type="component" value="Unassembled WGS sequence"/>
</dbReference>
<dbReference type="SUPFAM" id="SSF57756">
    <property type="entry name" value="Retrovirus zinc finger-like domains"/>
    <property type="match status" value="1"/>
</dbReference>
<dbReference type="PROSITE" id="PS50878">
    <property type="entry name" value="RT_POL"/>
    <property type="match status" value="1"/>
</dbReference>
<reference evidence="5" key="1">
    <citation type="submission" date="2021-02" db="EMBL/GenBank/DDBJ databases">
        <authorList>
            <person name="Nowell W R."/>
        </authorList>
    </citation>
    <scope>NUCLEOTIDE SEQUENCE</scope>
</reference>
<dbReference type="SUPFAM" id="SSF56672">
    <property type="entry name" value="DNA/RNA polymerases"/>
    <property type="match status" value="1"/>
</dbReference>
<dbReference type="SMART" id="SM00343">
    <property type="entry name" value="ZnF_C2HC"/>
    <property type="match status" value="2"/>
</dbReference>
<dbReference type="EMBL" id="CAJOAX010006956">
    <property type="protein sequence ID" value="CAF3996416.1"/>
    <property type="molecule type" value="Genomic_DNA"/>
</dbReference>
<dbReference type="InterPro" id="IPR001878">
    <property type="entry name" value="Znf_CCHC"/>
</dbReference>
<feature type="domain" description="CCHC-type" evidence="3">
    <location>
        <begin position="218"/>
        <end position="233"/>
    </location>
</feature>
<dbReference type="EMBL" id="CAJOBE010010732">
    <property type="protein sequence ID" value="CAF4115409.1"/>
    <property type="molecule type" value="Genomic_DNA"/>
</dbReference>
<dbReference type="EMBL" id="CAJNOU010006739">
    <property type="protein sequence ID" value="CAF1511473.1"/>
    <property type="molecule type" value="Genomic_DNA"/>
</dbReference>
<comment type="caution">
    <text evidence="5">The sequence shown here is derived from an EMBL/GenBank/DDBJ whole genome shotgun (WGS) entry which is preliminary data.</text>
</comment>
<feature type="region of interest" description="Disordered" evidence="2">
    <location>
        <begin position="1"/>
        <end position="32"/>
    </location>
</feature>
<accession>A0A815TW91</accession>
<dbReference type="AlphaFoldDB" id="A0A815TW91"/>
<dbReference type="GO" id="GO:0003676">
    <property type="term" value="F:nucleic acid binding"/>
    <property type="evidence" value="ECO:0007669"/>
    <property type="project" value="InterPro"/>
</dbReference>
<evidence type="ECO:0000259" key="4">
    <source>
        <dbReference type="PROSITE" id="PS50878"/>
    </source>
</evidence>
<feature type="compositionally biased region" description="Polar residues" evidence="2">
    <location>
        <begin position="425"/>
        <end position="437"/>
    </location>
</feature>
<dbReference type="Proteomes" id="UP000663889">
    <property type="component" value="Unassembled WGS sequence"/>
</dbReference>
<evidence type="ECO:0000259" key="3">
    <source>
        <dbReference type="PROSITE" id="PS50158"/>
    </source>
</evidence>
<name>A0A815TW91_9BILA</name>
<dbReference type="CDD" id="cd01650">
    <property type="entry name" value="RT_nLTR_like"/>
    <property type="match status" value="1"/>
</dbReference>
<protein>
    <recommendedName>
        <fullName evidence="9">Reverse transcriptase domain-containing protein</fullName>
    </recommendedName>
</protein>
<dbReference type="Gene3D" id="3.60.10.10">
    <property type="entry name" value="Endonuclease/exonuclease/phosphatase"/>
    <property type="match status" value="1"/>
</dbReference>
<evidence type="ECO:0000313" key="8">
    <source>
        <dbReference type="Proteomes" id="UP000663889"/>
    </source>
</evidence>
<feature type="region of interest" description="Disordered" evidence="2">
    <location>
        <begin position="376"/>
        <end position="442"/>
    </location>
</feature>
<feature type="non-terminal residue" evidence="5">
    <location>
        <position position="1040"/>
    </location>
</feature>
<dbReference type="PANTHER" id="PTHR19446">
    <property type="entry name" value="REVERSE TRANSCRIPTASES"/>
    <property type="match status" value="1"/>
</dbReference>
<keyword evidence="1" id="KW-0479">Metal-binding</keyword>
<keyword evidence="1" id="KW-0863">Zinc-finger</keyword>
<evidence type="ECO:0000256" key="2">
    <source>
        <dbReference type="SAM" id="MobiDB-lite"/>
    </source>
</evidence>
<dbReference type="GO" id="GO:0008270">
    <property type="term" value="F:zinc ion binding"/>
    <property type="evidence" value="ECO:0007669"/>
    <property type="project" value="UniProtKB-KW"/>
</dbReference>
<dbReference type="InterPro" id="IPR000477">
    <property type="entry name" value="RT_dom"/>
</dbReference>
<dbReference type="InterPro" id="IPR043502">
    <property type="entry name" value="DNA/RNA_pol_sf"/>
</dbReference>
<organism evidence="5 8">
    <name type="scientific">Rotaria sordida</name>
    <dbReference type="NCBI Taxonomy" id="392033"/>
    <lineage>
        <taxon>Eukaryota</taxon>
        <taxon>Metazoa</taxon>
        <taxon>Spiralia</taxon>
        <taxon>Gnathifera</taxon>
        <taxon>Rotifera</taxon>
        <taxon>Eurotatoria</taxon>
        <taxon>Bdelloidea</taxon>
        <taxon>Philodinida</taxon>
        <taxon>Philodinidae</taxon>
        <taxon>Rotaria</taxon>
    </lineage>
</organism>
<evidence type="ECO:0000313" key="6">
    <source>
        <dbReference type="EMBL" id="CAF3996416.1"/>
    </source>
</evidence>
<sequence>MPPKRGGGVRGRKKGEQDNPRTETPTINKSQRSAIVDEKQQSSNMKQQFKIAPLIVEVESLTKVKISHLIKTHLPDVRIMNIQANRSNSFTLYANDVKSFNQLLVELPKVIQTNEKKCSSVYIPRSIQRIMENNKEAFVKMVDLEIMDEDIRRALDDQGFKYKKIIRLLNKEKTPTKTIKITFIDSTNRDLFVKLGLQIDSIHFIAEAANHNNKPSQCYKCLKYGHIAKYCKSDTQICSRCGNTNHKYDTCPNSNRNPMCCNCEGQHIATSPECPKYKEYQQKLQRTTDQYTSAAKATNPFQLSCNWNNNDDFPTLKTPERFEEIQIIETITEKIMLIVEQATQRLFKILNQRFDILANRLNKKFNIDIEEIFTEEEDDKQESRSNKKQTINQQQEIKKSTKKGQEENIESTSTSINGIKRKYISPNSSLDNPTNSTKDTKNQFDIEGNEAVAVQIETPFGHLLITSIYVPPNIKLHHELFEQIYDLNNDCLILGDLNASLQCMGNNYEEKIDWILASQPTITFINNVETQAPFGLKEDHKPLTFNLNMSAELKPQSPRISFNFRLANWQLYRNKLNDLLSKIDQKKSITTVEQIESYVSTVTECIAIATKKAIPLTNEILKNFQISKTTKKLIECKHRAFRKWRRTNNDNDKKEYYNSRALLANALRNERIEKMNQIMSSLRESKMSSDKIWATVRKFHNKRMKQSHKGELIYQNQIANTDYEKANLFTSYFENEIFVEKPDHLPFHTQVRKKVEGIKRRLTRIVNKNKIFPITKKEIKSILKQLPNSSPGPDSIHNRCLKNYTSSLLQHLEKIFNSIIDIGYIPRIWKNANIILLLKPKKDPKQPSSYRPISLLICIGKVLEKIIKQRMFKEFNERNILPSHQAGFRPHRSTMYNIIRLERYAREQLQKRQHSAVIFFDIKAAFDTVWFDGIIYKLCDLRLPDYLICYILSFLDNRTASIEIENSLSKSILLKSGTPQGSPLSPLLYIIYTSDSMNNVHQHTQHGLFADDTALWTTSNTITNLNYRLQSSINEFQKWC</sequence>
<dbReference type="Proteomes" id="UP000663874">
    <property type="component" value="Unassembled WGS sequence"/>
</dbReference>
<dbReference type="Gene3D" id="4.10.60.10">
    <property type="entry name" value="Zinc finger, CCHC-type"/>
    <property type="match status" value="1"/>
</dbReference>
<dbReference type="Pfam" id="PF00078">
    <property type="entry name" value="RVT_1"/>
    <property type="match status" value="1"/>
</dbReference>
<feature type="compositionally biased region" description="Polar residues" evidence="2">
    <location>
        <begin position="22"/>
        <end position="32"/>
    </location>
</feature>
<evidence type="ECO:0008006" key="9">
    <source>
        <dbReference type="Google" id="ProtNLM"/>
    </source>
</evidence>
<dbReference type="SUPFAM" id="SSF56219">
    <property type="entry name" value="DNase I-like"/>
    <property type="match status" value="1"/>
</dbReference>
<evidence type="ECO:0000313" key="5">
    <source>
        <dbReference type="EMBL" id="CAF1511473.1"/>
    </source>
</evidence>
<dbReference type="PROSITE" id="PS50158">
    <property type="entry name" value="ZF_CCHC"/>
    <property type="match status" value="1"/>
</dbReference>
<keyword evidence="1" id="KW-0862">Zinc</keyword>
<dbReference type="InterPro" id="IPR036691">
    <property type="entry name" value="Endo/exonu/phosph_ase_sf"/>
</dbReference>
<gene>
    <name evidence="7" type="ORF">FNK824_LOCUS32052</name>
    <name evidence="6" type="ORF">OTI717_LOCUS28764</name>
    <name evidence="5" type="ORF">SEV965_LOCUS36577</name>
</gene>
<evidence type="ECO:0000313" key="7">
    <source>
        <dbReference type="EMBL" id="CAF4115409.1"/>
    </source>
</evidence>